<dbReference type="EMBL" id="JAPFFF010000010">
    <property type="protein sequence ID" value="KAK8881480.1"/>
    <property type="molecule type" value="Genomic_DNA"/>
</dbReference>
<gene>
    <name evidence="1" type="ORF">M9Y10_004216</name>
</gene>
<reference evidence="1 2" key="1">
    <citation type="submission" date="2024-04" db="EMBL/GenBank/DDBJ databases">
        <title>Tritrichomonas musculus Genome.</title>
        <authorList>
            <person name="Alves-Ferreira E."/>
            <person name="Grigg M."/>
            <person name="Lorenzi H."/>
            <person name="Galac M."/>
        </authorList>
    </citation>
    <scope>NUCLEOTIDE SEQUENCE [LARGE SCALE GENOMIC DNA]</scope>
    <source>
        <strain evidence="1 2">EAF2021</strain>
    </source>
</reference>
<dbReference type="Proteomes" id="UP001470230">
    <property type="component" value="Unassembled WGS sequence"/>
</dbReference>
<accession>A0ABR2JUC5</accession>
<evidence type="ECO:0000313" key="1">
    <source>
        <dbReference type="EMBL" id="KAK8881480.1"/>
    </source>
</evidence>
<dbReference type="Gene3D" id="3.90.228.10">
    <property type="match status" value="1"/>
</dbReference>
<evidence type="ECO:0000313" key="2">
    <source>
        <dbReference type="Proteomes" id="UP001470230"/>
    </source>
</evidence>
<comment type="caution">
    <text evidence="1">The sequence shown here is derived from an EMBL/GenBank/DDBJ whole genome shotgun (WGS) entry which is preliminary data.</text>
</comment>
<proteinExistence type="predicted"/>
<organism evidence="1 2">
    <name type="scientific">Tritrichomonas musculus</name>
    <dbReference type="NCBI Taxonomy" id="1915356"/>
    <lineage>
        <taxon>Eukaryota</taxon>
        <taxon>Metamonada</taxon>
        <taxon>Parabasalia</taxon>
        <taxon>Tritrichomonadida</taxon>
        <taxon>Tritrichomonadidae</taxon>
        <taxon>Tritrichomonas</taxon>
    </lineage>
</organism>
<evidence type="ECO:0008006" key="3">
    <source>
        <dbReference type="Google" id="ProtNLM"/>
    </source>
</evidence>
<name>A0ABR2JUC5_9EUKA</name>
<sequence>MFESSEEQVRKEIEKSKYEFIVTGETIIANKFFDKYEEIKDCIRKYGCETSECFLYHGSQLKGHFGIVGNHFDKPEVKEDDDDTKDRGYYGVGIYATDDIFYASMYSNNRHILRFNRTASVICCTAIYNKMFSI</sequence>
<dbReference type="SUPFAM" id="SSF56399">
    <property type="entry name" value="ADP-ribosylation"/>
    <property type="match status" value="1"/>
</dbReference>
<keyword evidence="2" id="KW-1185">Reference proteome</keyword>
<protein>
    <recommendedName>
        <fullName evidence="3">PARP catalytic domain-containing protein</fullName>
    </recommendedName>
</protein>